<gene>
    <name evidence="1" type="ORF">AVEN_98729_1</name>
</gene>
<accession>A0A4Y2TNW3</accession>
<protein>
    <submittedName>
        <fullName evidence="1">Uncharacterized protein</fullName>
    </submittedName>
</protein>
<dbReference type="EMBL" id="BGPR01029571">
    <property type="protein sequence ID" value="GBO01424.1"/>
    <property type="molecule type" value="Genomic_DNA"/>
</dbReference>
<sequence length="218" mass="25362">MNAWRQVSSSNNMLWIRIHRPPQDHALSSPDACRGGWLALAGHRVTPVVSSAMSSLDQWNELLLRHFDPNHPVSSWIAIINYRDCRLLHWLLLRWLVSTLADHHLSALSRRIVHRSIRWGWCRGWCRNIVKRHSKDLCPRHQNASLLHWLLLAAISGLAGSLVTVNLTPPSHPVHQVSNARKMNRIVNNCLFRHKCRFYSSPFDLNIWAKRRRCPAWL</sequence>
<proteinExistence type="predicted"/>
<keyword evidence="2" id="KW-1185">Reference proteome</keyword>
<organism evidence="1 2">
    <name type="scientific">Araneus ventricosus</name>
    <name type="common">Orbweaver spider</name>
    <name type="synonym">Epeira ventricosa</name>
    <dbReference type="NCBI Taxonomy" id="182803"/>
    <lineage>
        <taxon>Eukaryota</taxon>
        <taxon>Metazoa</taxon>
        <taxon>Ecdysozoa</taxon>
        <taxon>Arthropoda</taxon>
        <taxon>Chelicerata</taxon>
        <taxon>Arachnida</taxon>
        <taxon>Araneae</taxon>
        <taxon>Araneomorphae</taxon>
        <taxon>Entelegynae</taxon>
        <taxon>Araneoidea</taxon>
        <taxon>Araneidae</taxon>
        <taxon>Araneus</taxon>
    </lineage>
</organism>
<dbReference type="AlphaFoldDB" id="A0A4Y2TNW3"/>
<evidence type="ECO:0000313" key="2">
    <source>
        <dbReference type="Proteomes" id="UP000499080"/>
    </source>
</evidence>
<name>A0A4Y2TNW3_ARAVE</name>
<comment type="caution">
    <text evidence="1">The sequence shown here is derived from an EMBL/GenBank/DDBJ whole genome shotgun (WGS) entry which is preliminary data.</text>
</comment>
<evidence type="ECO:0000313" key="1">
    <source>
        <dbReference type="EMBL" id="GBO01424.1"/>
    </source>
</evidence>
<dbReference type="Proteomes" id="UP000499080">
    <property type="component" value="Unassembled WGS sequence"/>
</dbReference>
<reference evidence="1 2" key="1">
    <citation type="journal article" date="2019" name="Sci. Rep.">
        <title>Orb-weaving spider Araneus ventricosus genome elucidates the spidroin gene catalogue.</title>
        <authorList>
            <person name="Kono N."/>
            <person name="Nakamura H."/>
            <person name="Ohtoshi R."/>
            <person name="Moran D.A.P."/>
            <person name="Shinohara A."/>
            <person name="Yoshida Y."/>
            <person name="Fujiwara M."/>
            <person name="Mori M."/>
            <person name="Tomita M."/>
            <person name="Arakawa K."/>
        </authorList>
    </citation>
    <scope>NUCLEOTIDE SEQUENCE [LARGE SCALE GENOMIC DNA]</scope>
</reference>